<name>A0A8H7XVT7_PSICU</name>
<accession>A0A8H7XVT7</accession>
<gene>
    <name evidence="1" type="ORF">JR316_008509</name>
</gene>
<comment type="caution">
    <text evidence="1">The sequence shown here is derived from an EMBL/GenBank/DDBJ whole genome shotgun (WGS) entry which is preliminary data.</text>
</comment>
<evidence type="ECO:0000313" key="1">
    <source>
        <dbReference type="EMBL" id="KAG5166424.1"/>
    </source>
</evidence>
<dbReference type="OrthoDB" id="2864141at2759"/>
<dbReference type="AlphaFoldDB" id="A0A8H7XVT7"/>
<dbReference type="EMBL" id="JAFIQS010000008">
    <property type="protein sequence ID" value="KAG5166424.1"/>
    <property type="molecule type" value="Genomic_DNA"/>
</dbReference>
<organism evidence="1">
    <name type="scientific">Psilocybe cubensis</name>
    <name type="common">Psychedelic mushroom</name>
    <name type="synonym">Stropharia cubensis</name>
    <dbReference type="NCBI Taxonomy" id="181762"/>
    <lineage>
        <taxon>Eukaryota</taxon>
        <taxon>Fungi</taxon>
        <taxon>Dikarya</taxon>
        <taxon>Basidiomycota</taxon>
        <taxon>Agaricomycotina</taxon>
        <taxon>Agaricomycetes</taxon>
        <taxon>Agaricomycetidae</taxon>
        <taxon>Agaricales</taxon>
        <taxon>Agaricineae</taxon>
        <taxon>Strophariaceae</taxon>
        <taxon>Psilocybe</taxon>
    </lineage>
</organism>
<reference evidence="1" key="1">
    <citation type="submission" date="2021-02" db="EMBL/GenBank/DDBJ databases">
        <title>Psilocybe cubensis genome.</title>
        <authorList>
            <person name="Mckernan K.J."/>
            <person name="Crawford S."/>
            <person name="Trippe A."/>
            <person name="Kane L.T."/>
            <person name="Mclaughlin S."/>
        </authorList>
    </citation>
    <scope>NUCLEOTIDE SEQUENCE [LARGE SCALE GENOMIC DNA]</scope>
    <source>
        <strain evidence="1">MGC-MH-2018</strain>
    </source>
</reference>
<protein>
    <submittedName>
        <fullName evidence="1">Uncharacterized protein</fullName>
    </submittedName>
</protein>
<proteinExistence type="predicted"/>
<sequence>MSYIVRDPRFSMSMAEAEVPISANFRRGRVSYAKQIERRIISVWKVVTRTTRKQPRNSFIHPDFVVITTRRKSTIQPQIYRYHN</sequence>